<organism evidence="2 3">
    <name type="scientific">Brevibacterium metallidurans</name>
    <dbReference type="NCBI Taxonomy" id="1482676"/>
    <lineage>
        <taxon>Bacteria</taxon>
        <taxon>Bacillati</taxon>
        <taxon>Actinomycetota</taxon>
        <taxon>Actinomycetes</taxon>
        <taxon>Micrococcales</taxon>
        <taxon>Brevibacteriaceae</taxon>
        <taxon>Brevibacterium</taxon>
    </lineage>
</organism>
<evidence type="ECO:0000313" key="2">
    <source>
        <dbReference type="EMBL" id="GAA0037379.1"/>
    </source>
</evidence>
<keyword evidence="3" id="KW-1185">Reference proteome</keyword>
<gene>
    <name evidence="2" type="ORF">NCCP602_33410</name>
</gene>
<dbReference type="Proteomes" id="UP001498238">
    <property type="component" value="Unassembled WGS sequence"/>
</dbReference>
<dbReference type="EMBL" id="BAAAAF010000025">
    <property type="protein sequence ID" value="GAA0037379.1"/>
    <property type="molecule type" value="Genomic_DNA"/>
</dbReference>
<name>A0ABN0SSE3_9MICO</name>
<evidence type="ECO:0000256" key="1">
    <source>
        <dbReference type="SAM" id="MobiDB-lite"/>
    </source>
</evidence>
<protein>
    <submittedName>
        <fullName evidence="2">Uncharacterized protein</fullName>
    </submittedName>
</protein>
<feature type="compositionally biased region" description="Basic and acidic residues" evidence="1">
    <location>
        <begin position="259"/>
        <end position="279"/>
    </location>
</feature>
<comment type="caution">
    <text evidence="2">The sequence shown here is derived from an EMBL/GenBank/DDBJ whole genome shotgun (WGS) entry which is preliminary data.</text>
</comment>
<accession>A0ABN0SSE3</accession>
<feature type="region of interest" description="Disordered" evidence="1">
    <location>
        <begin position="257"/>
        <end position="279"/>
    </location>
</feature>
<proteinExistence type="predicted"/>
<evidence type="ECO:0000313" key="3">
    <source>
        <dbReference type="Proteomes" id="UP001498238"/>
    </source>
</evidence>
<reference evidence="2 3" key="1">
    <citation type="submission" date="2024-01" db="EMBL/GenBank/DDBJ databases">
        <title>Characterization of antibiotic resistant novel bacterial strains and their environmental applications.</title>
        <authorList>
            <person name="Manzoor S."/>
            <person name="Abbas S."/>
            <person name="Arshad M."/>
            <person name="Ahmed I."/>
        </authorList>
    </citation>
    <scope>NUCLEOTIDE SEQUENCE [LARGE SCALE GENOMIC DNA]</scope>
    <source>
        <strain evidence="2 3">NCCP-602</strain>
    </source>
</reference>
<dbReference type="RefSeq" id="WP_339393999.1">
    <property type="nucleotide sequence ID" value="NZ_BAAAAF010000025.1"/>
</dbReference>
<sequence>MTAREKRAQAAVEAHVWPPMLAVDPGATNTGLCLRVGTNAIEAVTVERGEDTGCHTLQTDYARKVLAVMGVLLDRNRDRLNEEADLRGLRPTAIRRSVETLVPPTPRSVKGRQKAVSPSVLADLPGAGIVVGSVLGRWPNSVTVAPLGRPGWDAVGAEHAPRPLKYKTPKTWLAGGQHREHQRSAWAIAGAAHVESMPELKTQVDAVVAWSVKQSPARDAEGLVALLREGIQQTGSWDLLNRLPGVAYAVVATATRNPRSGEDAKQDVEALLDNTKDAP</sequence>